<evidence type="ECO:0000313" key="8">
    <source>
        <dbReference type="Proteomes" id="UP001330812"/>
    </source>
</evidence>
<dbReference type="SUPFAM" id="SSF55424">
    <property type="entry name" value="FAD/NAD-linked reductases, dimerisation (C-terminal) domain"/>
    <property type="match status" value="1"/>
</dbReference>
<dbReference type="Gene3D" id="3.30.390.30">
    <property type="match status" value="1"/>
</dbReference>
<dbReference type="InterPro" id="IPR050446">
    <property type="entry name" value="FAD-oxidoreductase/Apoptosis"/>
</dbReference>
<keyword evidence="4" id="KW-0560">Oxidoreductase</keyword>
<name>A0ABZ1IHS1_9PSEU</name>
<dbReference type="RefSeq" id="WP_326836465.1">
    <property type="nucleotide sequence ID" value="NZ_CP142149.1"/>
</dbReference>
<proteinExistence type="predicted"/>
<evidence type="ECO:0000259" key="5">
    <source>
        <dbReference type="Pfam" id="PF07992"/>
    </source>
</evidence>
<sequence length="414" mass="43341">MAVEGSGTLVVGASQAGVELAAALRKLGEPGPITVVGGETRLPYQRPPLSKAFLKGELPEERLALRGADFYAAQRIELVRGEWIEGITLTDAERGSGFAVTRSGRTLVFDRLALTTGGTPRRLRIPGAELAGVHYLRDVDDAVRLRHDLAAARDVVVVGGGFVGLEAAAAATAAGKNVTVVEAADRLLARAVAPRMSAFYLAAHQRRGTEVELSTGVTELLGRDRVTGVGLADGRTLPADVVVVGVGLVPHTELAERLGLACAGGIVVDEAARTSVARVVAAGDCTVVAHPDHGALRLESVPNAIAQAKTAAASLLDLPAPATGIPWFWSDQADLKLQIAGISSGYDETVLRGDPGTERFSLFYYRGGRLIAIDAVNSPRDYMAVRKLLEAGRTVAPHLAADPEVALKELLRAA</sequence>
<dbReference type="Proteomes" id="UP001330812">
    <property type="component" value="Chromosome"/>
</dbReference>
<dbReference type="Gene3D" id="3.50.50.60">
    <property type="entry name" value="FAD/NAD(P)-binding domain"/>
    <property type="match status" value="2"/>
</dbReference>
<dbReference type="InterPro" id="IPR016156">
    <property type="entry name" value="FAD/NAD-linked_Rdtase_dimer_sf"/>
</dbReference>
<evidence type="ECO:0000256" key="1">
    <source>
        <dbReference type="ARBA" id="ARBA00001974"/>
    </source>
</evidence>
<dbReference type="SUPFAM" id="SSF51905">
    <property type="entry name" value="FAD/NAD(P)-binding domain"/>
    <property type="match status" value="1"/>
</dbReference>
<gene>
    <name evidence="7" type="ORF">VSH64_16395</name>
</gene>
<accession>A0ABZ1IHS1</accession>
<organism evidence="7 8">
    <name type="scientific">Amycolatopsis rhabdoformis</name>
    <dbReference type="NCBI Taxonomy" id="1448059"/>
    <lineage>
        <taxon>Bacteria</taxon>
        <taxon>Bacillati</taxon>
        <taxon>Actinomycetota</taxon>
        <taxon>Actinomycetes</taxon>
        <taxon>Pseudonocardiales</taxon>
        <taxon>Pseudonocardiaceae</taxon>
        <taxon>Amycolatopsis</taxon>
    </lineage>
</organism>
<evidence type="ECO:0000256" key="2">
    <source>
        <dbReference type="ARBA" id="ARBA00022630"/>
    </source>
</evidence>
<feature type="domain" description="Reductase C-terminal" evidence="6">
    <location>
        <begin position="327"/>
        <end position="411"/>
    </location>
</feature>
<dbReference type="PRINTS" id="PR00368">
    <property type="entry name" value="FADPNR"/>
</dbReference>
<reference evidence="7 8" key="1">
    <citation type="journal article" date="2015" name="Int. J. Syst. Evol. Microbiol.">
        <title>Amycolatopsis rhabdoformis sp. nov., an actinomycete isolated from a tropical forest soil.</title>
        <authorList>
            <person name="Souza W.R."/>
            <person name="Silva R.E."/>
            <person name="Goodfellow M."/>
            <person name="Busarakam K."/>
            <person name="Figueiro F.S."/>
            <person name="Ferreira D."/>
            <person name="Rodrigues-Filho E."/>
            <person name="Moraes L.A.B."/>
            <person name="Zucchi T.D."/>
        </authorList>
    </citation>
    <scope>NUCLEOTIDE SEQUENCE [LARGE SCALE GENOMIC DNA]</scope>
    <source>
        <strain evidence="7 8">NCIMB 14900</strain>
    </source>
</reference>
<dbReference type="Pfam" id="PF14759">
    <property type="entry name" value="Reductase_C"/>
    <property type="match status" value="1"/>
</dbReference>
<keyword evidence="8" id="KW-1185">Reference proteome</keyword>
<evidence type="ECO:0000256" key="3">
    <source>
        <dbReference type="ARBA" id="ARBA00022827"/>
    </source>
</evidence>
<dbReference type="InterPro" id="IPR023753">
    <property type="entry name" value="FAD/NAD-binding_dom"/>
</dbReference>
<keyword evidence="3" id="KW-0274">FAD</keyword>
<dbReference type="PANTHER" id="PTHR43557:SF2">
    <property type="entry name" value="RIESKE DOMAIN-CONTAINING PROTEIN-RELATED"/>
    <property type="match status" value="1"/>
</dbReference>
<dbReference type="PRINTS" id="PR00411">
    <property type="entry name" value="PNDRDTASEI"/>
</dbReference>
<evidence type="ECO:0000313" key="7">
    <source>
        <dbReference type="EMBL" id="WSE33666.1"/>
    </source>
</evidence>
<keyword evidence="2" id="KW-0285">Flavoprotein</keyword>
<protein>
    <submittedName>
        <fullName evidence="7">FAD-dependent oxidoreductase</fullName>
    </submittedName>
</protein>
<comment type="cofactor">
    <cofactor evidence="1">
        <name>FAD</name>
        <dbReference type="ChEBI" id="CHEBI:57692"/>
    </cofactor>
</comment>
<evidence type="ECO:0000259" key="6">
    <source>
        <dbReference type="Pfam" id="PF14759"/>
    </source>
</evidence>
<feature type="domain" description="FAD/NAD(P)-binding" evidence="5">
    <location>
        <begin position="9"/>
        <end position="308"/>
    </location>
</feature>
<dbReference type="InterPro" id="IPR028202">
    <property type="entry name" value="Reductase_C"/>
</dbReference>
<dbReference type="Pfam" id="PF07992">
    <property type="entry name" value="Pyr_redox_2"/>
    <property type="match status" value="1"/>
</dbReference>
<dbReference type="InterPro" id="IPR036188">
    <property type="entry name" value="FAD/NAD-bd_sf"/>
</dbReference>
<dbReference type="PANTHER" id="PTHR43557">
    <property type="entry name" value="APOPTOSIS-INDUCING FACTOR 1"/>
    <property type="match status" value="1"/>
</dbReference>
<evidence type="ECO:0000256" key="4">
    <source>
        <dbReference type="ARBA" id="ARBA00023002"/>
    </source>
</evidence>
<dbReference type="EMBL" id="CP142149">
    <property type="protein sequence ID" value="WSE33666.1"/>
    <property type="molecule type" value="Genomic_DNA"/>
</dbReference>